<feature type="region of interest" description="Disordered" evidence="7">
    <location>
        <begin position="1"/>
        <end position="21"/>
    </location>
</feature>
<evidence type="ECO:0000313" key="11">
    <source>
        <dbReference type="EMBL" id="HEB96210.1"/>
    </source>
</evidence>
<keyword evidence="5 11" id="KW-0269">Exonuclease</keyword>
<dbReference type="Pfam" id="PF02272">
    <property type="entry name" value="DHHA1"/>
    <property type="match status" value="1"/>
</dbReference>
<keyword evidence="6" id="KW-0175">Coiled coil</keyword>
<dbReference type="GO" id="GO:0006310">
    <property type="term" value="P:DNA recombination"/>
    <property type="evidence" value="ECO:0007669"/>
    <property type="project" value="InterPro"/>
</dbReference>
<dbReference type="Gene3D" id="3.90.1640.30">
    <property type="match status" value="1"/>
</dbReference>
<evidence type="ECO:0000256" key="6">
    <source>
        <dbReference type="SAM" id="Coils"/>
    </source>
</evidence>
<keyword evidence="4" id="KW-0378">Hydrolase</keyword>
<comment type="caution">
    <text evidence="11">The sequence shown here is derived from an EMBL/GenBank/DDBJ whole genome shotgun (WGS) entry which is preliminary data.</text>
</comment>
<dbReference type="NCBIfam" id="TIGR00644">
    <property type="entry name" value="recJ"/>
    <property type="match status" value="1"/>
</dbReference>
<evidence type="ECO:0000259" key="9">
    <source>
        <dbReference type="Pfam" id="PF02272"/>
    </source>
</evidence>
<evidence type="ECO:0000256" key="7">
    <source>
        <dbReference type="SAM" id="MobiDB-lite"/>
    </source>
</evidence>
<dbReference type="Pfam" id="PF17768">
    <property type="entry name" value="RecJ_OB"/>
    <property type="match status" value="1"/>
</dbReference>
<dbReference type="PANTHER" id="PTHR30255">
    <property type="entry name" value="SINGLE-STRANDED-DNA-SPECIFIC EXONUCLEASE RECJ"/>
    <property type="match status" value="1"/>
</dbReference>
<dbReference type="PANTHER" id="PTHR30255:SF2">
    <property type="entry name" value="SINGLE-STRANDED-DNA-SPECIFIC EXONUCLEASE RECJ"/>
    <property type="match status" value="1"/>
</dbReference>
<feature type="domain" description="DHHA1" evidence="9">
    <location>
        <begin position="360"/>
        <end position="454"/>
    </location>
</feature>
<evidence type="ECO:0000256" key="4">
    <source>
        <dbReference type="ARBA" id="ARBA00022801"/>
    </source>
</evidence>
<dbReference type="InterPro" id="IPR001667">
    <property type="entry name" value="DDH_dom"/>
</dbReference>
<gene>
    <name evidence="11" type="primary">recJ</name>
    <name evidence="11" type="ORF">ENI96_07250</name>
</gene>
<comment type="similarity">
    <text evidence="1">Belongs to the RecJ family.</text>
</comment>
<protein>
    <recommendedName>
        <fullName evidence="2">Single-stranded-DNA-specific exonuclease RecJ</fullName>
    </recommendedName>
</protein>
<feature type="domain" description="RecJ OB" evidence="10">
    <location>
        <begin position="470"/>
        <end position="555"/>
    </location>
</feature>
<dbReference type="FunFam" id="3.90.1640.30:FF:000001">
    <property type="entry name" value="Single-stranded-DNA-specific exonuclease RecJ"/>
    <property type="match status" value="1"/>
</dbReference>
<feature type="domain" description="DDH" evidence="8">
    <location>
        <begin position="75"/>
        <end position="234"/>
    </location>
</feature>
<evidence type="ECO:0000256" key="5">
    <source>
        <dbReference type="ARBA" id="ARBA00022839"/>
    </source>
</evidence>
<dbReference type="GO" id="GO:0003676">
    <property type="term" value="F:nucleic acid binding"/>
    <property type="evidence" value="ECO:0007669"/>
    <property type="project" value="InterPro"/>
</dbReference>
<dbReference type="GO" id="GO:0006281">
    <property type="term" value="P:DNA repair"/>
    <property type="evidence" value="ECO:0007669"/>
    <property type="project" value="InterPro"/>
</dbReference>
<feature type="coiled-coil region" evidence="6">
    <location>
        <begin position="316"/>
        <end position="343"/>
    </location>
</feature>
<proteinExistence type="inferred from homology"/>
<dbReference type="InterPro" id="IPR004610">
    <property type="entry name" value="RecJ"/>
</dbReference>
<dbReference type="SUPFAM" id="SSF64182">
    <property type="entry name" value="DHH phosphoesterases"/>
    <property type="match status" value="1"/>
</dbReference>
<sequence>MRSERRIRRRQSSDSGLELPDDLPPLLQRIYRQRPLASATELERGLERMLPLSALGGLEPAAELLHRTLERQAPILVVADFDADGATSCALLVRGLRAMGARRVGYLVPDRFRYGYGLTPEIVRVALEREPELLITVDNGISSIDGVAAARAAGVPVLVTDHHLPGAELPAADVIVNPNQPGDRFPSKHLAGVGVVFYLLAALRGRLRGQGWFARQGIAEPNLAERLDLVALGTVADVVPLDHNNRILVHQGLQRIRAGRCVAGIRSLAEVAGRPLPRMVASDLGFALGPRLNAAGRLEDMAVGIECLLTDDPAIAMDLARRLDGLNRQRREIEQTMQGQALEQVEGMLPDGELPYGLCLYRPDWHQGVIGILAARIRERWHRPVIACAPGEEEGSVKGSARSIPGLHIRDVLDAVAARHPGLLEKFGGHAMAAGMSLRLDRLEAFSRAFDEEVRRHVGPEALEGVIHSDGPLQDDELDLAIAQRLRDAGPWGQAFPEPVFDGRFRIASRRVVGGRHLKLVLETDPGRRPVDAIAFNQADPLPDEGALIHAAYRL</sequence>
<evidence type="ECO:0000259" key="10">
    <source>
        <dbReference type="Pfam" id="PF17768"/>
    </source>
</evidence>
<dbReference type="Gene3D" id="3.10.310.30">
    <property type="match status" value="1"/>
</dbReference>
<evidence type="ECO:0000256" key="3">
    <source>
        <dbReference type="ARBA" id="ARBA00022722"/>
    </source>
</evidence>
<keyword evidence="3" id="KW-0540">Nuclease</keyword>
<dbReference type="EMBL" id="DRKP01000081">
    <property type="protein sequence ID" value="HEB96210.1"/>
    <property type="molecule type" value="Genomic_DNA"/>
</dbReference>
<reference evidence="11" key="1">
    <citation type="journal article" date="2020" name="mSystems">
        <title>Genome- and Community-Level Interaction Insights into Carbon Utilization and Element Cycling Functions of Hydrothermarchaeota in Hydrothermal Sediment.</title>
        <authorList>
            <person name="Zhou Z."/>
            <person name="Liu Y."/>
            <person name="Xu W."/>
            <person name="Pan J."/>
            <person name="Luo Z.H."/>
            <person name="Li M."/>
        </authorList>
    </citation>
    <scope>NUCLEOTIDE SEQUENCE [LARGE SCALE GENOMIC DNA]</scope>
    <source>
        <strain evidence="11">HyVt-443</strain>
    </source>
</reference>
<organism evidence="11">
    <name type="scientific">Sedimenticola thiotaurini</name>
    <dbReference type="NCBI Taxonomy" id="1543721"/>
    <lineage>
        <taxon>Bacteria</taxon>
        <taxon>Pseudomonadati</taxon>
        <taxon>Pseudomonadota</taxon>
        <taxon>Gammaproteobacteria</taxon>
        <taxon>Chromatiales</taxon>
        <taxon>Sedimenticolaceae</taxon>
        <taxon>Sedimenticola</taxon>
    </lineage>
</organism>
<dbReference type="InterPro" id="IPR038763">
    <property type="entry name" value="DHH_sf"/>
</dbReference>
<feature type="compositionally biased region" description="Basic residues" evidence="7">
    <location>
        <begin position="1"/>
        <end position="10"/>
    </location>
</feature>
<dbReference type="InterPro" id="IPR003156">
    <property type="entry name" value="DHHA1_dom"/>
</dbReference>
<dbReference type="InterPro" id="IPR041122">
    <property type="entry name" value="RecJ_OB"/>
</dbReference>
<accession>A0A831RNJ3</accession>
<evidence type="ECO:0000259" key="8">
    <source>
        <dbReference type="Pfam" id="PF01368"/>
    </source>
</evidence>
<feature type="non-terminal residue" evidence="11">
    <location>
        <position position="555"/>
    </location>
</feature>
<evidence type="ECO:0000256" key="2">
    <source>
        <dbReference type="ARBA" id="ARBA00019841"/>
    </source>
</evidence>
<dbReference type="InterPro" id="IPR051673">
    <property type="entry name" value="SSDNA_exonuclease_RecJ"/>
</dbReference>
<dbReference type="AlphaFoldDB" id="A0A831RNJ3"/>
<dbReference type="GO" id="GO:0008409">
    <property type="term" value="F:5'-3' exonuclease activity"/>
    <property type="evidence" value="ECO:0007669"/>
    <property type="project" value="InterPro"/>
</dbReference>
<name>A0A831RNJ3_9GAMM</name>
<dbReference type="Pfam" id="PF01368">
    <property type="entry name" value="DHH"/>
    <property type="match status" value="1"/>
</dbReference>
<evidence type="ECO:0000256" key="1">
    <source>
        <dbReference type="ARBA" id="ARBA00005915"/>
    </source>
</evidence>
<dbReference type="Proteomes" id="UP000886251">
    <property type="component" value="Unassembled WGS sequence"/>
</dbReference>